<keyword evidence="3" id="KW-1185">Reference proteome</keyword>
<dbReference type="EMBL" id="BGPR01065779">
    <property type="protein sequence ID" value="GBO40531.1"/>
    <property type="molecule type" value="Genomic_DNA"/>
</dbReference>
<reference evidence="2 3" key="1">
    <citation type="journal article" date="2019" name="Sci. Rep.">
        <title>Orb-weaving spider Araneus ventricosus genome elucidates the spidroin gene catalogue.</title>
        <authorList>
            <person name="Kono N."/>
            <person name="Nakamura H."/>
            <person name="Ohtoshi R."/>
            <person name="Moran D.A.P."/>
            <person name="Shinohara A."/>
            <person name="Yoshida Y."/>
            <person name="Fujiwara M."/>
            <person name="Mori M."/>
            <person name="Tomita M."/>
            <person name="Arakawa K."/>
        </authorList>
    </citation>
    <scope>NUCLEOTIDE SEQUENCE [LARGE SCALE GENOMIC DNA]</scope>
</reference>
<organism evidence="2 3">
    <name type="scientific">Araneus ventricosus</name>
    <name type="common">Orbweaver spider</name>
    <name type="synonym">Epeira ventricosa</name>
    <dbReference type="NCBI Taxonomy" id="182803"/>
    <lineage>
        <taxon>Eukaryota</taxon>
        <taxon>Metazoa</taxon>
        <taxon>Ecdysozoa</taxon>
        <taxon>Arthropoda</taxon>
        <taxon>Chelicerata</taxon>
        <taxon>Arachnida</taxon>
        <taxon>Araneae</taxon>
        <taxon>Araneomorphae</taxon>
        <taxon>Entelegynae</taxon>
        <taxon>Araneoidea</taxon>
        <taxon>Araneidae</taxon>
        <taxon>Araneus</taxon>
    </lineage>
</organism>
<evidence type="ECO:0000313" key="3">
    <source>
        <dbReference type="Proteomes" id="UP000499080"/>
    </source>
</evidence>
<dbReference type="AlphaFoldDB" id="A0A4Y2WTN6"/>
<evidence type="ECO:0000259" key="1">
    <source>
        <dbReference type="Pfam" id="PF00078"/>
    </source>
</evidence>
<comment type="caution">
    <text evidence="2">The sequence shown here is derived from an EMBL/GenBank/DDBJ whole genome shotgun (WGS) entry which is preliminary data.</text>
</comment>
<feature type="non-terminal residue" evidence="2">
    <location>
        <position position="1"/>
    </location>
</feature>
<accession>A0A4Y2WTN6</accession>
<evidence type="ECO:0000313" key="2">
    <source>
        <dbReference type="EMBL" id="GBO40531.1"/>
    </source>
</evidence>
<dbReference type="Pfam" id="PF00078">
    <property type="entry name" value="RVT_1"/>
    <property type="match status" value="1"/>
</dbReference>
<feature type="domain" description="Reverse transcriptase" evidence="1">
    <location>
        <begin position="25"/>
        <end position="91"/>
    </location>
</feature>
<name>A0A4Y2WTN6_ARAVE</name>
<gene>
    <name evidence="2" type="ORF">AVEN_264283_1</name>
</gene>
<dbReference type="Proteomes" id="UP000499080">
    <property type="component" value="Unassembled WGS sequence"/>
</dbReference>
<dbReference type="OrthoDB" id="6625420at2759"/>
<protein>
    <recommendedName>
        <fullName evidence="1">Reverse transcriptase domain-containing protein</fullName>
    </recommendedName>
</protein>
<proteinExistence type="predicted"/>
<dbReference type="InterPro" id="IPR000477">
    <property type="entry name" value="RT_dom"/>
</dbReference>
<sequence>LWGGLQPDSPSPGFATDWLKRKNLPVLYSIYVNDIPMTHKTFLGMYADDTAILAKNKNPKYTAVAQHLEKLDDWFEKWKIALNVSKTEAFYFTKDEKKRIPVIKINSGLSKLYI</sequence>